<sequence>MTAFQTGRSVLTVLNDPSRAAMYGHLAELAGVTVIHADGALHALTQLERTPVDAIICDSVMSDMSGLEFRGILRDDAHTGSLPLYLIGDGEHDPPDLPTNSAGPQVLAEALEALGVDDAAYPLPLRANARPQLSGQLEPFSLSEFLNWAAELECSGHWLITVGAAGNASRSGHLTMSAGRLTYAECAGRAGRDAVLELLRHSEQGGGQFRFYDCLSLPPGLQADLTGPTNRLLMELAVDLDETASRLH</sequence>
<gene>
    <name evidence="3" type="ORF">BOO71_0008101</name>
</gene>
<name>A0A1U7NXV4_9DEIO</name>
<organism evidence="3 4">
    <name type="scientific">Deinococcus marmoris</name>
    <dbReference type="NCBI Taxonomy" id="249408"/>
    <lineage>
        <taxon>Bacteria</taxon>
        <taxon>Thermotogati</taxon>
        <taxon>Deinococcota</taxon>
        <taxon>Deinococci</taxon>
        <taxon>Deinococcales</taxon>
        <taxon>Deinococcaceae</taxon>
        <taxon>Deinococcus</taxon>
    </lineage>
</organism>
<evidence type="ECO:0000313" key="4">
    <source>
        <dbReference type="Proteomes" id="UP000186607"/>
    </source>
</evidence>
<feature type="modified residue" description="4-aspartylphosphate" evidence="1">
    <location>
        <position position="58"/>
    </location>
</feature>
<keyword evidence="4" id="KW-1185">Reference proteome</keyword>
<evidence type="ECO:0000256" key="1">
    <source>
        <dbReference type="PROSITE-ProRule" id="PRU00169"/>
    </source>
</evidence>
<feature type="domain" description="Response regulatory" evidence="2">
    <location>
        <begin position="9"/>
        <end position="137"/>
    </location>
</feature>
<dbReference type="InterPro" id="IPR011006">
    <property type="entry name" value="CheY-like_superfamily"/>
</dbReference>
<dbReference type="AlphaFoldDB" id="A0A1U7NXV4"/>
<dbReference type="Proteomes" id="UP000186607">
    <property type="component" value="Unassembled WGS sequence"/>
</dbReference>
<proteinExistence type="predicted"/>
<protein>
    <recommendedName>
        <fullName evidence="2">Response regulatory domain-containing protein</fullName>
    </recommendedName>
</protein>
<comment type="caution">
    <text evidence="3">The sequence shown here is derived from an EMBL/GenBank/DDBJ whole genome shotgun (WGS) entry which is preliminary data.</text>
</comment>
<dbReference type="STRING" id="249408.BOO71_0008101"/>
<dbReference type="Gene3D" id="3.40.50.2300">
    <property type="match status" value="1"/>
</dbReference>
<dbReference type="GO" id="GO:0000160">
    <property type="term" value="P:phosphorelay signal transduction system"/>
    <property type="evidence" value="ECO:0007669"/>
    <property type="project" value="InterPro"/>
</dbReference>
<dbReference type="Pfam" id="PF14332">
    <property type="entry name" value="DUF4388"/>
    <property type="match status" value="1"/>
</dbReference>
<dbReference type="RefSeq" id="WP_075833317.1">
    <property type="nucleotide sequence ID" value="NZ_MSTI01000091.1"/>
</dbReference>
<evidence type="ECO:0000259" key="2">
    <source>
        <dbReference type="PROSITE" id="PS50110"/>
    </source>
</evidence>
<dbReference type="InterPro" id="IPR001789">
    <property type="entry name" value="Sig_transdc_resp-reg_receiver"/>
</dbReference>
<dbReference type="PROSITE" id="PS50110">
    <property type="entry name" value="RESPONSE_REGULATORY"/>
    <property type="match status" value="1"/>
</dbReference>
<accession>A0A1U7NXV4</accession>
<dbReference type="EMBL" id="MSTI01000091">
    <property type="protein sequence ID" value="OLV17753.1"/>
    <property type="molecule type" value="Genomic_DNA"/>
</dbReference>
<keyword evidence="1" id="KW-0597">Phosphoprotein</keyword>
<dbReference type="eggNOG" id="COG3437">
    <property type="taxonomic scope" value="Bacteria"/>
</dbReference>
<evidence type="ECO:0000313" key="3">
    <source>
        <dbReference type="EMBL" id="OLV17753.1"/>
    </source>
</evidence>
<dbReference type="OrthoDB" id="73641at2"/>
<reference evidence="3 4" key="1">
    <citation type="submission" date="2017-01" db="EMBL/GenBank/DDBJ databases">
        <title>Genome Analysis of Deinococcus marmoris KOPRI26562.</title>
        <authorList>
            <person name="Kim J.H."/>
            <person name="Oh H.-M."/>
        </authorList>
    </citation>
    <scope>NUCLEOTIDE SEQUENCE [LARGE SCALE GENOMIC DNA]</scope>
    <source>
        <strain evidence="3 4">KOPRI26562</strain>
    </source>
</reference>
<dbReference type="SUPFAM" id="SSF52172">
    <property type="entry name" value="CheY-like"/>
    <property type="match status" value="1"/>
</dbReference>
<dbReference type="InterPro" id="IPR025497">
    <property type="entry name" value="PatA-like_N"/>
</dbReference>